<dbReference type="AlphaFoldDB" id="A0A8H4LH60"/>
<sequence>MPHQRKEGKRMLSPQLDRVIPKRSRSIYVVESPGGTMRETDPANYHPPAGQAAAGQVASDSKAVGSKAAAPKAAPKIVVSNLLEAKPLRNAHKRNKGKEAVHPKTSSQLNPAALSFEGPSISEKTGSQKLKSAKQDAQNLSVRDKLLDGVAKSFANKITYENATLGMVQKQPGAEPQPRLGDSLTVAGLMRSLDIGVNMEPSLSDPHYANPGIQGSDMINHVLTNRDPLSDEPSDVYYALRNQHFDNRMPHVLTASQRLQAVSGAANYHNRAPILLPEPEPGNSMLVDDFGLSECLSVVSLPEMDARPDETSLMAFLASASSRFGYKKLELDSIVFQQSFMDNMLVPRSMEPSPNSAAEFEPEVVLELDAIKGSLTVYEIDIVTPSGIPETWTWFKIRKPLVDTEGSVPLELFNMPESVLVFIVRTSQVQKTKHPARGPDQPASLGDFGRLNLEAYAAATTRKLTLKWKFSKNGIPTFAVTRQPQYLTHRGLPPDFLWVDCAPYYIGGESWWHTIRQQAINNRAEWNFVQQLMSGNNCLVEVKSKPGASWIHVAPTAQEAPASHGPPIAGRRYAAQHPPETAPPPAAKRGLLSVPVPGGRGRNHRGKGTQARSGLRNEVRQD</sequence>
<proteinExistence type="predicted"/>
<feature type="compositionally biased region" description="Low complexity" evidence="1">
    <location>
        <begin position="47"/>
        <end position="56"/>
    </location>
</feature>
<keyword evidence="3" id="KW-1185">Reference proteome</keyword>
<evidence type="ECO:0000256" key="1">
    <source>
        <dbReference type="SAM" id="MobiDB-lite"/>
    </source>
</evidence>
<evidence type="ECO:0000313" key="3">
    <source>
        <dbReference type="Proteomes" id="UP000554235"/>
    </source>
</evidence>
<accession>A0A8H4LH60</accession>
<feature type="region of interest" description="Disordered" evidence="1">
    <location>
        <begin position="88"/>
        <end position="127"/>
    </location>
</feature>
<protein>
    <submittedName>
        <fullName evidence="2">Uncharacterized protein</fullName>
    </submittedName>
</protein>
<organism evidence="2 3">
    <name type="scientific">Fusarium albosuccineum</name>
    <dbReference type="NCBI Taxonomy" id="1237068"/>
    <lineage>
        <taxon>Eukaryota</taxon>
        <taxon>Fungi</taxon>
        <taxon>Dikarya</taxon>
        <taxon>Ascomycota</taxon>
        <taxon>Pezizomycotina</taxon>
        <taxon>Sordariomycetes</taxon>
        <taxon>Hypocreomycetidae</taxon>
        <taxon>Hypocreales</taxon>
        <taxon>Nectriaceae</taxon>
        <taxon>Fusarium</taxon>
        <taxon>Fusarium decemcellulare species complex</taxon>
    </lineage>
</organism>
<dbReference type="OrthoDB" id="5102470at2759"/>
<name>A0A8H4LH60_9HYPO</name>
<dbReference type="EMBL" id="JAADYS010000579">
    <property type="protein sequence ID" value="KAF4468681.1"/>
    <property type="molecule type" value="Genomic_DNA"/>
</dbReference>
<comment type="caution">
    <text evidence="2">The sequence shown here is derived from an EMBL/GenBank/DDBJ whole genome shotgun (WGS) entry which is preliminary data.</text>
</comment>
<gene>
    <name evidence="2" type="ORF">FALBO_4422</name>
</gene>
<evidence type="ECO:0000313" key="2">
    <source>
        <dbReference type="EMBL" id="KAF4468681.1"/>
    </source>
</evidence>
<reference evidence="2 3" key="1">
    <citation type="submission" date="2020-01" db="EMBL/GenBank/DDBJ databases">
        <title>Identification and distribution of gene clusters putatively required for synthesis of sphingolipid metabolism inhibitors in phylogenetically diverse species of the filamentous fungus Fusarium.</title>
        <authorList>
            <person name="Kim H.-S."/>
            <person name="Busman M."/>
            <person name="Brown D.W."/>
            <person name="Divon H."/>
            <person name="Uhlig S."/>
            <person name="Proctor R.H."/>
        </authorList>
    </citation>
    <scope>NUCLEOTIDE SEQUENCE [LARGE SCALE GENOMIC DNA]</scope>
    <source>
        <strain evidence="2 3">NRRL 20459</strain>
    </source>
</reference>
<feature type="region of interest" description="Disordered" evidence="1">
    <location>
        <begin position="1"/>
        <end position="60"/>
    </location>
</feature>
<dbReference type="Proteomes" id="UP000554235">
    <property type="component" value="Unassembled WGS sequence"/>
</dbReference>
<feature type="region of interest" description="Disordered" evidence="1">
    <location>
        <begin position="557"/>
        <end position="622"/>
    </location>
</feature>